<keyword evidence="9" id="KW-1185">Reference proteome</keyword>
<dbReference type="KEGG" id="ppha:BVH74_00125"/>
<dbReference type="InterPro" id="IPR043128">
    <property type="entry name" value="Rev_trsase/Diguanyl_cyclase"/>
</dbReference>
<keyword evidence="2" id="KW-0227">DNA damage</keyword>
<dbReference type="GO" id="GO:0006281">
    <property type="term" value="P:DNA repair"/>
    <property type="evidence" value="ECO:0007669"/>
    <property type="project" value="UniProtKB-KW"/>
</dbReference>
<dbReference type="Pfam" id="PF00817">
    <property type="entry name" value="IMS"/>
    <property type="match status" value="1"/>
</dbReference>
<dbReference type="GO" id="GO:0009432">
    <property type="term" value="P:SOS response"/>
    <property type="evidence" value="ECO:0007669"/>
    <property type="project" value="UniProtKB-KW"/>
</dbReference>
<proteinExistence type="inferred from homology"/>
<feature type="region of interest" description="Disordered" evidence="6">
    <location>
        <begin position="424"/>
        <end position="444"/>
    </location>
</feature>
<keyword evidence="3" id="KW-0741">SOS mutagenesis</keyword>
<dbReference type="PROSITE" id="PS50173">
    <property type="entry name" value="UMUC"/>
    <property type="match status" value="1"/>
</dbReference>
<dbReference type="GO" id="GO:0003887">
    <property type="term" value="F:DNA-directed DNA polymerase activity"/>
    <property type="evidence" value="ECO:0007669"/>
    <property type="project" value="TreeGrafter"/>
</dbReference>
<dbReference type="Gene3D" id="3.40.1170.60">
    <property type="match status" value="1"/>
</dbReference>
<dbReference type="STRING" id="1931241.BVH74_00125"/>
<dbReference type="NCBIfam" id="NF002955">
    <property type="entry name" value="PRK03609.1"/>
    <property type="match status" value="1"/>
</dbReference>
<dbReference type="RefSeq" id="WP_080048107.1">
    <property type="nucleotide sequence ID" value="NZ_CP020100.1"/>
</dbReference>
<dbReference type="InterPro" id="IPR043502">
    <property type="entry name" value="DNA/RNA_pol_sf"/>
</dbReference>
<dbReference type="InterPro" id="IPR050116">
    <property type="entry name" value="DNA_polymerase-Y"/>
</dbReference>
<dbReference type="GO" id="GO:0005829">
    <property type="term" value="C:cytosol"/>
    <property type="evidence" value="ECO:0007669"/>
    <property type="project" value="TreeGrafter"/>
</dbReference>
<dbReference type="CDD" id="cd01700">
    <property type="entry name" value="PolY_Pol_V_umuC"/>
    <property type="match status" value="1"/>
</dbReference>
<keyword evidence="5" id="KW-0742">SOS response</keyword>
<evidence type="ECO:0000256" key="6">
    <source>
        <dbReference type="SAM" id="MobiDB-lite"/>
    </source>
</evidence>
<evidence type="ECO:0000313" key="8">
    <source>
        <dbReference type="EMBL" id="AQZ93267.1"/>
    </source>
</evidence>
<evidence type="ECO:0000259" key="7">
    <source>
        <dbReference type="PROSITE" id="PS50173"/>
    </source>
</evidence>
<evidence type="ECO:0000256" key="4">
    <source>
        <dbReference type="ARBA" id="ARBA00023204"/>
    </source>
</evidence>
<name>A0A1V0B001_9GAMM</name>
<evidence type="ECO:0000256" key="2">
    <source>
        <dbReference type="ARBA" id="ARBA00022763"/>
    </source>
</evidence>
<accession>A0A1V0B001</accession>
<dbReference type="Pfam" id="PF11799">
    <property type="entry name" value="IMS_C"/>
    <property type="match status" value="1"/>
</dbReference>
<dbReference type="InterPro" id="IPR025188">
    <property type="entry name" value="DUF4113"/>
</dbReference>
<dbReference type="AlphaFoldDB" id="A0A1V0B001"/>
<protein>
    <recommendedName>
        <fullName evidence="7">UmuC domain-containing protein</fullName>
    </recommendedName>
</protein>
<evidence type="ECO:0000256" key="3">
    <source>
        <dbReference type="ARBA" id="ARBA00023199"/>
    </source>
</evidence>
<dbReference type="SUPFAM" id="SSF56672">
    <property type="entry name" value="DNA/RNA polymerases"/>
    <property type="match status" value="1"/>
</dbReference>
<reference evidence="8 9" key="1">
    <citation type="submission" date="2017-03" db="EMBL/GenBank/DDBJ databases">
        <title>Complete genome sequence of the novel DNRA strain Pseudomonas sp. S-6-2 isolated from Chinese polluted river sediment. Journal of Biotechnology.</title>
        <authorList>
            <person name="Li J."/>
            <person name="Xiang F."/>
            <person name="Wang L."/>
            <person name="Xi L."/>
            <person name="Liu J."/>
        </authorList>
    </citation>
    <scope>NUCLEOTIDE SEQUENCE [LARGE SCALE GENOMIC DNA]</scope>
    <source>
        <strain evidence="8 9">S-6-2</strain>
    </source>
</reference>
<dbReference type="GO" id="GO:0003684">
    <property type="term" value="F:damaged DNA binding"/>
    <property type="evidence" value="ECO:0007669"/>
    <property type="project" value="InterPro"/>
</dbReference>
<feature type="domain" description="UmuC" evidence="7">
    <location>
        <begin position="2"/>
        <end position="186"/>
    </location>
</feature>
<dbReference type="Gene3D" id="1.10.150.20">
    <property type="entry name" value="5' to 3' exonuclease, C-terminal subdomain"/>
    <property type="match status" value="1"/>
</dbReference>
<dbReference type="PANTHER" id="PTHR11076">
    <property type="entry name" value="DNA REPAIR POLYMERASE UMUC / TRANSFERASE FAMILY MEMBER"/>
    <property type="match status" value="1"/>
</dbReference>
<sequence length="444" mass="49514">MYALVDCNNFYVSCERLFRPDLHKRPVLVLSNNDGCVVSRSLEAKRLGVKMAVPFFQIQDLVSQHDITVFSSNYALYGDISERVMRTLECLAPRVERYSIDEAFLDLTGQGLELEPFGQHLRQRIQRDIGMPVGVGIAPSKTLAKLANWAAKRWPGKTQGVVELSDPQRRDKLLAYTDVHEVWGVGRRLAMRLNSLGIRKAIDLAQADHKLLRKNFSVVLERTARELCGEPCFGFDDSPEPKKMIASTRSFRHRVHDLDSLAQAVTLHVSQAAEKLRAQRSLCGAVHVYIRPGAYASDGHSARCAGTLALLSPSDDTRDLQAAAQQVLRKHYREGPGYAKAGVVLMDLVKREQFTPDLFSPPPRRGSEALMQTLDAINQRQGRGCIRLGRLPANPIWAMRRDHKSPGYTTRWEELPKVGAHSLDSYTPKEGISPASADLLAGLS</sequence>
<keyword evidence="4" id="KW-0234">DNA repair</keyword>
<dbReference type="InterPro" id="IPR017961">
    <property type="entry name" value="DNA_pol_Y-fam_little_finger"/>
</dbReference>
<evidence type="ECO:0000256" key="5">
    <source>
        <dbReference type="ARBA" id="ARBA00023236"/>
    </source>
</evidence>
<dbReference type="GO" id="GO:0042276">
    <property type="term" value="P:error-prone translesion synthesis"/>
    <property type="evidence" value="ECO:0007669"/>
    <property type="project" value="TreeGrafter"/>
</dbReference>
<dbReference type="Gene3D" id="3.30.70.270">
    <property type="match status" value="1"/>
</dbReference>
<organism evidence="8 9">
    <name type="scientific">Halopseudomonas phragmitis</name>
    <dbReference type="NCBI Taxonomy" id="1931241"/>
    <lineage>
        <taxon>Bacteria</taxon>
        <taxon>Pseudomonadati</taxon>
        <taxon>Pseudomonadota</taxon>
        <taxon>Gammaproteobacteria</taxon>
        <taxon>Pseudomonadales</taxon>
        <taxon>Pseudomonadaceae</taxon>
        <taxon>Halopseudomonas</taxon>
    </lineage>
</organism>
<dbReference type="Proteomes" id="UP000243488">
    <property type="component" value="Chromosome"/>
</dbReference>
<evidence type="ECO:0000313" key="9">
    <source>
        <dbReference type="Proteomes" id="UP000243488"/>
    </source>
</evidence>
<evidence type="ECO:0000256" key="1">
    <source>
        <dbReference type="ARBA" id="ARBA00010945"/>
    </source>
</evidence>
<gene>
    <name evidence="8" type="ORF">BVH74_00125</name>
</gene>
<dbReference type="InterPro" id="IPR001126">
    <property type="entry name" value="UmuC"/>
</dbReference>
<comment type="similarity">
    <text evidence="1">Belongs to the DNA polymerase type-Y family.</text>
</comment>
<dbReference type="EMBL" id="CP020100">
    <property type="protein sequence ID" value="AQZ93267.1"/>
    <property type="molecule type" value="Genomic_DNA"/>
</dbReference>
<dbReference type="PANTHER" id="PTHR11076:SF34">
    <property type="entry name" value="PROTEIN UMUC"/>
    <property type="match status" value="1"/>
</dbReference>
<dbReference type="Pfam" id="PF13438">
    <property type="entry name" value="DUF4113"/>
    <property type="match status" value="1"/>
</dbReference>